<accession>A0A834LVE5</accession>
<dbReference type="EMBL" id="WJXA01000001">
    <property type="protein sequence ID" value="KAF7152112.1"/>
    <property type="molecule type" value="Genomic_DNA"/>
</dbReference>
<dbReference type="AlphaFoldDB" id="A0A834LVE5"/>
<dbReference type="Proteomes" id="UP000626092">
    <property type="component" value="Unassembled WGS sequence"/>
</dbReference>
<gene>
    <name evidence="1" type="ORF">RHSIM_Rhsim01G0104000</name>
</gene>
<dbReference type="OrthoDB" id="10282524at2759"/>
<organism evidence="1 2">
    <name type="scientific">Rhododendron simsii</name>
    <name type="common">Sims's rhododendron</name>
    <dbReference type="NCBI Taxonomy" id="118357"/>
    <lineage>
        <taxon>Eukaryota</taxon>
        <taxon>Viridiplantae</taxon>
        <taxon>Streptophyta</taxon>
        <taxon>Embryophyta</taxon>
        <taxon>Tracheophyta</taxon>
        <taxon>Spermatophyta</taxon>
        <taxon>Magnoliopsida</taxon>
        <taxon>eudicotyledons</taxon>
        <taxon>Gunneridae</taxon>
        <taxon>Pentapetalae</taxon>
        <taxon>asterids</taxon>
        <taxon>Ericales</taxon>
        <taxon>Ericaceae</taxon>
        <taxon>Ericoideae</taxon>
        <taxon>Rhodoreae</taxon>
        <taxon>Rhododendron</taxon>
    </lineage>
</organism>
<name>A0A834LVE5_RHOSS</name>
<proteinExistence type="predicted"/>
<reference evidence="1" key="1">
    <citation type="submission" date="2019-11" db="EMBL/GenBank/DDBJ databases">
        <authorList>
            <person name="Liu Y."/>
            <person name="Hou J."/>
            <person name="Li T.-Q."/>
            <person name="Guan C.-H."/>
            <person name="Wu X."/>
            <person name="Wu H.-Z."/>
            <person name="Ling F."/>
            <person name="Zhang R."/>
            <person name="Shi X.-G."/>
            <person name="Ren J.-P."/>
            <person name="Chen E.-F."/>
            <person name="Sun J.-M."/>
        </authorList>
    </citation>
    <scope>NUCLEOTIDE SEQUENCE</scope>
    <source>
        <strain evidence="1">Adult_tree_wgs_1</strain>
        <tissue evidence="1">Leaves</tissue>
    </source>
</reference>
<keyword evidence="2" id="KW-1185">Reference proteome</keyword>
<evidence type="ECO:0000313" key="1">
    <source>
        <dbReference type="EMBL" id="KAF7152112.1"/>
    </source>
</evidence>
<evidence type="ECO:0000313" key="2">
    <source>
        <dbReference type="Proteomes" id="UP000626092"/>
    </source>
</evidence>
<comment type="caution">
    <text evidence="1">The sequence shown here is derived from an EMBL/GenBank/DDBJ whole genome shotgun (WGS) entry which is preliminary data.</text>
</comment>
<sequence>MPFRNSRRPRNALNYYSAAAVAEGSRDGGRMGSPVKGVGMAVTSRVKRALGLKMLRRSQWRTSSLVLGSHGGID</sequence>
<protein>
    <submittedName>
        <fullName evidence="1">Uncharacterized protein</fullName>
    </submittedName>
</protein>